<organism evidence="2 3">
    <name type="scientific">Rhodovibrio sodomensis</name>
    <dbReference type="NCBI Taxonomy" id="1088"/>
    <lineage>
        <taxon>Bacteria</taxon>
        <taxon>Pseudomonadati</taxon>
        <taxon>Pseudomonadota</taxon>
        <taxon>Alphaproteobacteria</taxon>
        <taxon>Rhodospirillales</taxon>
        <taxon>Rhodovibrionaceae</taxon>
        <taxon>Rhodovibrio</taxon>
    </lineage>
</organism>
<reference evidence="2 3" key="1">
    <citation type="journal article" date="2020" name="Microorganisms">
        <title>Osmotic Adaptation and Compatible Solute Biosynthesis of Phototrophic Bacteria as Revealed from Genome Analyses.</title>
        <authorList>
            <person name="Imhoff J.F."/>
            <person name="Rahn T."/>
            <person name="Kunzel S."/>
            <person name="Keller A."/>
            <person name="Neulinger S.C."/>
        </authorList>
    </citation>
    <scope>NUCLEOTIDE SEQUENCE [LARGE SCALE GENOMIC DNA]</scope>
    <source>
        <strain evidence="2 3">DSM 9895</strain>
    </source>
</reference>
<comment type="caution">
    <text evidence="2">The sequence shown here is derived from an EMBL/GenBank/DDBJ whole genome shotgun (WGS) entry which is preliminary data.</text>
</comment>
<evidence type="ECO:0000256" key="1">
    <source>
        <dbReference type="SAM" id="MobiDB-lite"/>
    </source>
</evidence>
<keyword evidence="3" id="KW-1185">Reference proteome</keyword>
<name>A0ABS1DC00_9PROT</name>
<protein>
    <submittedName>
        <fullName evidence="2">Uncharacterized protein</fullName>
    </submittedName>
</protein>
<evidence type="ECO:0000313" key="3">
    <source>
        <dbReference type="Proteomes" id="UP001296873"/>
    </source>
</evidence>
<feature type="region of interest" description="Disordered" evidence="1">
    <location>
        <begin position="437"/>
        <end position="457"/>
    </location>
</feature>
<dbReference type="EMBL" id="NRRL01000011">
    <property type="protein sequence ID" value="MBK1667754.1"/>
    <property type="molecule type" value="Genomic_DNA"/>
</dbReference>
<evidence type="ECO:0000313" key="2">
    <source>
        <dbReference type="EMBL" id="MBK1667754.1"/>
    </source>
</evidence>
<sequence>MTAMTLLEHPGKSAECWFVNALLDGAVDVYVNYARTPAALEVGSQEMVRLLRLDGSERQPFQTHSVLVRWQDHARGRVLASASIELHAGRSFTAVLHPSDVPGSYRLSIYRNDFSPAGRACLEVRHVGFGPAIDWSLAPRRGTDITIPPDPRHGRLIRGQWQQAREVIENDYRLEARVQGRATSVLPQLQLVHERLTVAHYVGRSPSERRARGETAAWLVQQLRIPTGVPDQAGVTVPDKPASDTNSDHRIIFCAPPLPIVRTDAASAAVEARDPDGRVADLSIDRVDPDPGGITLPPETVVPSPGIGVPALGTLRIAADVPDGHYQVRVRANPADALAESATFTVPLTVRPVTLRRLLRQVDRLCADGAMSHAAAHGLRQALHAAVDARAAGNPDALARPLARAAALIEAERGRGIAPGSANDLACQLAAFRRGLPRRGARDTAPAPRPRNAHQDV</sequence>
<gene>
    <name evidence="2" type="ORF">CKO28_06870</name>
</gene>
<dbReference type="Proteomes" id="UP001296873">
    <property type="component" value="Unassembled WGS sequence"/>
</dbReference>
<proteinExistence type="predicted"/>
<accession>A0ABS1DC00</accession>